<protein>
    <recommendedName>
        <fullName evidence="3">F-box domain-containing protein</fullName>
    </recommendedName>
</protein>
<gene>
    <name evidence="1" type="ORF">PENTCL1PPCAC_9105</name>
</gene>
<evidence type="ECO:0000313" key="2">
    <source>
        <dbReference type="Proteomes" id="UP001432027"/>
    </source>
</evidence>
<dbReference type="EMBL" id="BTSX01000002">
    <property type="protein sequence ID" value="GMS86930.1"/>
    <property type="molecule type" value="Genomic_DNA"/>
</dbReference>
<dbReference type="AlphaFoldDB" id="A0AAV5SV00"/>
<proteinExistence type="predicted"/>
<comment type="caution">
    <text evidence="1">The sequence shown here is derived from an EMBL/GenBank/DDBJ whole genome shotgun (WGS) entry which is preliminary data.</text>
</comment>
<feature type="non-terminal residue" evidence="1">
    <location>
        <position position="109"/>
    </location>
</feature>
<reference evidence="1" key="1">
    <citation type="submission" date="2023-10" db="EMBL/GenBank/DDBJ databases">
        <title>Genome assembly of Pristionchus species.</title>
        <authorList>
            <person name="Yoshida K."/>
            <person name="Sommer R.J."/>
        </authorList>
    </citation>
    <scope>NUCLEOTIDE SEQUENCE</scope>
    <source>
        <strain evidence="1">RS0144</strain>
    </source>
</reference>
<name>A0AAV5SV00_9BILA</name>
<evidence type="ECO:0000313" key="1">
    <source>
        <dbReference type="EMBL" id="GMS86930.1"/>
    </source>
</evidence>
<sequence length="109" mass="12432">YTVVGVVLNREDAFQTDSTPSYSLTLFIADCDTEVMSVNFLGIPQNAKACIFRCMDDKSLRLLREVCKESKAVVDLAFIRSRKTVVKCLYITNEKDINVGFRFANSWDY</sequence>
<evidence type="ECO:0008006" key="3">
    <source>
        <dbReference type="Google" id="ProtNLM"/>
    </source>
</evidence>
<accession>A0AAV5SV00</accession>
<keyword evidence="2" id="KW-1185">Reference proteome</keyword>
<organism evidence="1 2">
    <name type="scientific">Pristionchus entomophagus</name>
    <dbReference type="NCBI Taxonomy" id="358040"/>
    <lineage>
        <taxon>Eukaryota</taxon>
        <taxon>Metazoa</taxon>
        <taxon>Ecdysozoa</taxon>
        <taxon>Nematoda</taxon>
        <taxon>Chromadorea</taxon>
        <taxon>Rhabditida</taxon>
        <taxon>Rhabditina</taxon>
        <taxon>Diplogasteromorpha</taxon>
        <taxon>Diplogasteroidea</taxon>
        <taxon>Neodiplogasteridae</taxon>
        <taxon>Pristionchus</taxon>
    </lineage>
</organism>
<dbReference type="Proteomes" id="UP001432027">
    <property type="component" value="Unassembled WGS sequence"/>
</dbReference>
<feature type="non-terminal residue" evidence="1">
    <location>
        <position position="1"/>
    </location>
</feature>